<feature type="signal peptide" evidence="1">
    <location>
        <begin position="1"/>
        <end position="15"/>
    </location>
</feature>
<organism evidence="2 3">
    <name type="scientific">Rubrivivax gelatinosus (strain NBRC 100245 / IL144)</name>
    <dbReference type="NCBI Taxonomy" id="983917"/>
    <lineage>
        <taxon>Bacteria</taxon>
        <taxon>Pseudomonadati</taxon>
        <taxon>Pseudomonadota</taxon>
        <taxon>Betaproteobacteria</taxon>
        <taxon>Burkholderiales</taxon>
        <taxon>Sphaerotilaceae</taxon>
        <taxon>Rubrivivax</taxon>
    </lineage>
</organism>
<dbReference type="Proteomes" id="UP000007883">
    <property type="component" value="Chromosome"/>
</dbReference>
<dbReference type="eggNOG" id="ENOG503408X">
    <property type="taxonomic scope" value="Bacteria"/>
</dbReference>
<dbReference type="HOGENOM" id="CLU_709571_0_0_4"/>
<dbReference type="AlphaFoldDB" id="I0HTW7"/>
<proteinExistence type="predicted"/>
<accession>I0HTW7</accession>
<reference evidence="2 3" key="1">
    <citation type="journal article" date="2012" name="J. Bacteriol.">
        <title>Complete genome sequence of phototrophic betaproteobacterium Rubrivivax gelatinosus IL144.</title>
        <authorList>
            <person name="Nagashima S."/>
            <person name="Kamimura A."/>
            <person name="Shimizu T."/>
            <person name="Nakamura-isaki S."/>
            <person name="Aono E."/>
            <person name="Sakamoto K."/>
            <person name="Ichikawa N."/>
            <person name="Nakazawa H."/>
            <person name="Sekine M."/>
            <person name="Yamazaki S."/>
            <person name="Fujita N."/>
            <person name="Shimada K."/>
            <person name="Hanada S."/>
            <person name="Nagashima K.V.P."/>
        </authorList>
    </citation>
    <scope>NUCLEOTIDE SEQUENCE [LARGE SCALE GENOMIC DNA]</scope>
    <source>
        <strain evidence="3">NBRC 100245 / IL144</strain>
    </source>
</reference>
<dbReference type="KEGG" id="rge:RGE_31150"/>
<feature type="chain" id="PRO_5012677837" description="Exo-alpha-sialidase" evidence="1">
    <location>
        <begin position="16"/>
        <end position="389"/>
    </location>
</feature>
<sequence>MALAAACTLAAPAWAGTPVRAVETDLASDNERVISYRHQQHMWLTADGAVHLVMNRGSYAPGGLALYSSRNGGVNWQLAYAFAATDDKSTADTLPDGDAVHVVYHTAAGNVMHELLHYDAASGSWTPLAAEAAFAAGRISAQNPAIAADERGGLWVGFLARNKLSNQGNLRVVYRPAGGAWTDPGLVFGPTDNRAVERSARPVAIPGGIGMVWTVREVTYFSRRGLTEAANAPWSTETVFVGSVDSTVSDPYASHFNVVTDAAGGVHLITVENYDILHFRWDPATLAWSAPQQVDDSRKVAYAQMGLFNGLPVVGYSVQRGKGTFEIGDAPGVNWDPTYDLAMVPAVPGINYNTARIELPARAAGTMPVLQQYDVYGVQRLMLYTVPSP</sequence>
<name>I0HTW7_RUBGI</name>
<protein>
    <recommendedName>
        <fullName evidence="4">Exo-alpha-sialidase</fullName>
    </recommendedName>
</protein>
<evidence type="ECO:0000313" key="3">
    <source>
        <dbReference type="Proteomes" id="UP000007883"/>
    </source>
</evidence>
<dbReference type="EMBL" id="AP012320">
    <property type="protein sequence ID" value="BAL96454.1"/>
    <property type="molecule type" value="Genomic_DNA"/>
</dbReference>
<dbReference type="STRING" id="983917.RGE_31150"/>
<evidence type="ECO:0000256" key="1">
    <source>
        <dbReference type="SAM" id="SignalP"/>
    </source>
</evidence>
<dbReference type="PATRIC" id="fig|983917.3.peg.3040"/>
<evidence type="ECO:0008006" key="4">
    <source>
        <dbReference type="Google" id="ProtNLM"/>
    </source>
</evidence>
<gene>
    <name evidence="2" type="ordered locus">RGE_31150</name>
</gene>
<evidence type="ECO:0000313" key="2">
    <source>
        <dbReference type="EMBL" id="BAL96454.1"/>
    </source>
</evidence>
<keyword evidence="1" id="KW-0732">Signal</keyword>
<keyword evidence="3" id="KW-1185">Reference proteome</keyword>